<evidence type="ECO:0000313" key="2">
    <source>
        <dbReference type="Proteomes" id="UP001232117"/>
    </source>
</evidence>
<reference evidence="1 2" key="1">
    <citation type="submission" date="2023-06" db="EMBL/GenBank/DDBJ databases">
        <title>Complete Genome Sequence of Flavobacterium keumense K3R-10.</title>
        <authorList>
            <person name="Jeong H."/>
            <person name="Jhang S.Y."/>
            <person name="Kim J.N."/>
        </authorList>
    </citation>
    <scope>NUCLEOTIDE SEQUENCE [LARGE SCALE GENOMIC DNA]</scope>
    <source>
        <strain evidence="1 2">K3R-10</strain>
    </source>
</reference>
<sequence length="152" mass="18291">MLQRFLFSVVIIISLVSCKSKTNQMVNHHREGKWITVDTLDEIYTIKGRYRKGNEVGTWKHYRKGKLVKKEKYHTNSSRLTFYYPNGKIMKKGHTQLDHNEKEDHWYYIGDWYFYNQNGSLDSIKTYKKEEYTNNVISSVIPTLRDRKTERD</sequence>
<dbReference type="Gene3D" id="3.90.930.1">
    <property type="match status" value="1"/>
</dbReference>
<dbReference type="RefSeq" id="WP_264534107.1">
    <property type="nucleotide sequence ID" value="NZ_CP092332.1"/>
</dbReference>
<keyword evidence="2" id="KW-1185">Reference proteome</keyword>
<dbReference type="Proteomes" id="UP001232117">
    <property type="component" value="Chromosome"/>
</dbReference>
<dbReference type="EMBL" id="CP092332">
    <property type="protein sequence ID" value="WGK95283.1"/>
    <property type="molecule type" value="Genomic_DNA"/>
</dbReference>
<protein>
    <recommendedName>
        <fullName evidence="3">MORN repeat variant</fullName>
    </recommendedName>
</protein>
<evidence type="ECO:0008006" key="3">
    <source>
        <dbReference type="Google" id="ProtNLM"/>
    </source>
</evidence>
<organism evidence="1 2">
    <name type="scientific">Flavobacterium keumense</name>
    <dbReference type="NCBI Taxonomy" id="1306518"/>
    <lineage>
        <taxon>Bacteria</taxon>
        <taxon>Pseudomonadati</taxon>
        <taxon>Bacteroidota</taxon>
        <taxon>Flavobacteriia</taxon>
        <taxon>Flavobacteriales</taxon>
        <taxon>Flavobacteriaceae</taxon>
        <taxon>Flavobacterium</taxon>
    </lineage>
</organism>
<name>A0ABY8N7Y6_9FLAO</name>
<gene>
    <name evidence="1" type="ORF">MG292_03365</name>
</gene>
<dbReference type="PROSITE" id="PS51257">
    <property type="entry name" value="PROKAR_LIPOPROTEIN"/>
    <property type="match status" value="1"/>
</dbReference>
<evidence type="ECO:0000313" key="1">
    <source>
        <dbReference type="EMBL" id="WGK95283.1"/>
    </source>
</evidence>
<proteinExistence type="predicted"/>
<accession>A0ABY8N7Y6</accession>